<evidence type="ECO:0000259" key="2">
    <source>
        <dbReference type="PROSITE" id="PS50968"/>
    </source>
</evidence>
<evidence type="ECO:0000313" key="3">
    <source>
        <dbReference type="EMBL" id="PIW16211.1"/>
    </source>
</evidence>
<comment type="caution">
    <text evidence="3">The sequence shown here is derived from an EMBL/GenBank/DDBJ whole genome shotgun (WGS) entry which is preliminary data.</text>
</comment>
<keyword evidence="1" id="KW-0092">Biotin</keyword>
<dbReference type="AlphaFoldDB" id="A0A2M7G312"/>
<accession>A0A2M7G312</accession>
<dbReference type="InterPro" id="IPR050709">
    <property type="entry name" value="Biotin_Carboxyl_Carrier/Decarb"/>
</dbReference>
<dbReference type="Proteomes" id="UP000231019">
    <property type="component" value="Unassembled WGS sequence"/>
</dbReference>
<dbReference type="InterPro" id="IPR011053">
    <property type="entry name" value="Single_hybrid_motif"/>
</dbReference>
<dbReference type="PANTHER" id="PTHR45266">
    <property type="entry name" value="OXALOACETATE DECARBOXYLASE ALPHA CHAIN"/>
    <property type="match status" value="1"/>
</dbReference>
<feature type="domain" description="Lipoyl-binding" evidence="2">
    <location>
        <begin position="82"/>
        <end position="159"/>
    </location>
</feature>
<evidence type="ECO:0000313" key="4">
    <source>
        <dbReference type="Proteomes" id="UP000231019"/>
    </source>
</evidence>
<proteinExistence type="predicted"/>
<name>A0A2M7G312_9BACT</name>
<sequence length="165" mass="18148">MPVFKHHHSLYDLDGKWQDQQFLFSAEAESQTVSVQELEAGTFLVRQGSQVSLVHAVQEGNHLLLSFQGQTYLLERQKKASAHQPEDPVSNHLEAPLTGKVLQVQVEEGQTLEAGVSAVILESMKMETALMTPFAARVMKIHCAAGDSVSTGQVLVELEPLEDDV</sequence>
<dbReference type="SUPFAM" id="SSF51230">
    <property type="entry name" value="Single hybrid motif"/>
    <property type="match status" value="1"/>
</dbReference>
<reference evidence="3 4" key="1">
    <citation type="submission" date="2017-09" db="EMBL/GenBank/DDBJ databases">
        <title>Depth-based differentiation of microbial function through sediment-hosted aquifers and enrichment of novel symbionts in the deep terrestrial subsurface.</title>
        <authorList>
            <person name="Probst A.J."/>
            <person name="Ladd B."/>
            <person name="Jarett J.K."/>
            <person name="Geller-Mcgrath D.E."/>
            <person name="Sieber C.M."/>
            <person name="Emerson J.B."/>
            <person name="Anantharaman K."/>
            <person name="Thomas B.C."/>
            <person name="Malmstrom R."/>
            <person name="Stieglmeier M."/>
            <person name="Klingl A."/>
            <person name="Woyke T."/>
            <person name="Ryan C.M."/>
            <person name="Banfield J.F."/>
        </authorList>
    </citation>
    <scope>NUCLEOTIDE SEQUENCE [LARGE SCALE GENOMIC DNA]</scope>
    <source>
        <strain evidence="3">CG17_big_fil_post_rev_8_21_14_2_50_48_46</strain>
    </source>
</reference>
<dbReference type="PROSITE" id="PS50968">
    <property type="entry name" value="BIOTINYL_LIPOYL"/>
    <property type="match status" value="1"/>
</dbReference>
<evidence type="ECO:0000256" key="1">
    <source>
        <dbReference type="ARBA" id="ARBA00023267"/>
    </source>
</evidence>
<dbReference type="EMBL" id="PFFQ01000039">
    <property type="protein sequence ID" value="PIW16211.1"/>
    <property type="molecule type" value="Genomic_DNA"/>
</dbReference>
<dbReference type="PANTHER" id="PTHR45266:SF3">
    <property type="entry name" value="OXALOACETATE DECARBOXYLASE ALPHA CHAIN"/>
    <property type="match status" value="1"/>
</dbReference>
<organism evidence="3 4">
    <name type="scientific">bacterium (Candidatus Blackallbacteria) CG17_big_fil_post_rev_8_21_14_2_50_48_46</name>
    <dbReference type="NCBI Taxonomy" id="2014261"/>
    <lineage>
        <taxon>Bacteria</taxon>
        <taxon>Candidatus Blackallbacteria</taxon>
    </lineage>
</organism>
<dbReference type="InterPro" id="IPR000089">
    <property type="entry name" value="Biotin_lipoyl"/>
</dbReference>
<gene>
    <name evidence="3" type="ORF">COW36_13855</name>
</gene>
<dbReference type="CDD" id="cd06850">
    <property type="entry name" value="biotinyl_domain"/>
    <property type="match status" value="1"/>
</dbReference>
<protein>
    <recommendedName>
        <fullName evidence="2">Lipoyl-binding domain-containing protein</fullName>
    </recommendedName>
</protein>
<dbReference type="Gene3D" id="2.40.50.100">
    <property type="match status" value="1"/>
</dbReference>
<dbReference type="Pfam" id="PF00364">
    <property type="entry name" value="Biotin_lipoyl"/>
    <property type="match status" value="1"/>
</dbReference>